<dbReference type="Pfam" id="PF02518">
    <property type="entry name" value="HATPase_c"/>
    <property type="match status" value="1"/>
</dbReference>
<keyword evidence="8" id="KW-0902">Two-component regulatory system</keyword>
<dbReference type="InterPro" id="IPR003594">
    <property type="entry name" value="HATPase_dom"/>
</dbReference>
<protein>
    <recommendedName>
        <fullName evidence="2">histidine kinase</fullName>
        <ecNumber evidence="2">2.7.13.3</ecNumber>
    </recommendedName>
</protein>
<keyword evidence="7" id="KW-0067">ATP-binding</keyword>
<dbReference type="PANTHER" id="PTHR24421:SF10">
    <property type="entry name" value="NITRATE_NITRITE SENSOR PROTEIN NARQ"/>
    <property type="match status" value="1"/>
</dbReference>
<keyword evidence="3" id="KW-0597">Phosphoprotein</keyword>
<feature type="domain" description="Histidine kinase" evidence="10">
    <location>
        <begin position="66"/>
        <end position="259"/>
    </location>
</feature>
<dbReference type="SUPFAM" id="SSF55874">
    <property type="entry name" value="ATPase domain of HSP90 chaperone/DNA topoisomerase II/histidine kinase"/>
    <property type="match status" value="1"/>
</dbReference>
<dbReference type="InterPro" id="IPR036890">
    <property type="entry name" value="HATPase_C_sf"/>
</dbReference>
<feature type="transmembrane region" description="Helical" evidence="9">
    <location>
        <begin position="6"/>
        <end position="31"/>
    </location>
</feature>
<dbReference type="Proteomes" id="UP000615760">
    <property type="component" value="Unassembled WGS sequence"/>
</dbReference>
<keyword evidence="4" id="KW-0808">Transferase</keyword>
<dbReference type="PROSITE" id="PS50109">
    <property type="entry name" value="HIS_KIN"/>
    <property type="match status" value="1"/>
</dbReference>
<dbReference type="Gene3D" id="3.30.565.10">
    <property type="entry name" value="Histidine kinase-like ATPase, C-terminal domain"/>
    <property type="match status" value="1"/>
</dbReference>
<evidence type="ECO:0000256" key="7">
    <source>
        <dbReference type="ARBA" id="ARBA00022840"/>
    </source>
</evidence>
<evidence type="ECO:0000259" key="10">
    <source>
        <dbReference type="PROSITE" id="PS50109"/>
    </source>
</evidence>
<dbReference type="SMART" id="SM00387">
    <property type="entry name" value="HATPase_c"/>
    <property type="match status" value="1"/>
</dbReference>
<evidence type="ECO:0000313" key="11">
    <source>
        <dbReference type="EMBL" id="GGB81555.1"/>
    </source>
</evidence>
<keyword evidence="12" id="KW-1185">Reference proteome</keyword>
<evidence type="ECO:0000256" key="6">
    <source>
        <dbReference type="ARBA" id="ARBA00022777"/>
    </source>
</evidence>
<keyword evidence="6" id="KW-0418">Kinase</keyword>
<keyword evidence="5" id="KW-0547">Nucleotide-binding</keyword>
<comment type="catalytic activity">
    <reaction evidence="1">
        <text>ATP + protein L-histidine = ADP + protein N-phospho-L-histidine.</text>
        <dbReference type="EC" id="2.7.13.3"/>
    </reaction>
</comment>
<comment type="caution">
    <text evidence="11">The sequence shown here is derived from an EMBL/GenBank/DDBJ whole genome shotgun (WGS) entry which is preliminary data.</text>
</comment>
<dbReference type="EC" id="2.7.13.3" evidence="2"/>
<keyword evidence="9" id="KW-1133">Transmembrane helix</keyword>
<sequence>MRDNVAIGIIIVLLFASLLIFFCFLLVKLYIHKVKNYTKLIYQKDIDFQKELTSSIVETQEQVLNNISQDLHDDAGQQLTFINFLIENYKLDHPELEELLIPLSQSAHNLSDSIRGISHSLNNQLLLQQDLLKAIETESKRINKSGVIHISYQCNGDKSKEFSTNEKIVVYRIFQEIINNCLKHAEASEIKINIETEPSFTLSVNDNGKGFNYGDVKNSSSSLGLHSITNRAEIIGYEIDINSTPGQGTTITLTKNQPT</sequence>
<evidence type="ECO:0000256" key="8">
    <source>
        <dbReference type="ARBA" id="ARBA00023012"/>
    </source>
</evidence>
<dbReference type="InterPro" id="IPR011712">
    <property type="entry name" value="Sig_transdc_His_kin_sub3_dim/P"/>
</dbReference>
<evidence type="ECO:0000256" key="1">
    <source>
        <dbReference type="ARBA" id="ARBA00000085"/>
    </source>
</evidence>
<evidence type="ECO:0000256" key="5">
    <source>
        <dbReference type="ARBA" id="ARBA00022741"/>
    </source>
</evidence>
<proteinExistence type="predicted"/>
<dbReference type="Pfam" id="PF07730">
    <property type="entry name" value="HisKA_3"/>
    <property type="match status" value="1"/>
</dbReference>
<evidence type="ECO:0000313" key="12">
    <source>
        <dbReference type="Proteomes" id="UP000615760"/>
    </source>
</evidence>
<keyword evidence="9" id="KW-0472">Membrane</keyword>
<keyword evidence="9" id="KW-0812">Transmembrane</keyword>
<evidence type="ECO:0000256" key="3">
    <source>
        <dbReference type="ARBA" id="ARBA00022553"/>
    </source>
</evidence>
<evidence type="ECO:0000256" key="4">
    <source>
        <dbReference type="ARBA" id="ARBA00022679"/>
    </source>
</evidence>
<dbReference type="CDD" id="cd16917">
    <property type="entry name" value="HATPase_UhpB-NarQ-NarX-like"/>
    <property type="match status" value="1"/>
</dbReference>
<organism evidence="11 12">
    <name type="scientific">Flavobacterium suaedae</name>
    <dbReference type="NCBI Taxonomy" id="1767027"/>
    <lineage>
        <taxon>Bacteria</taxon>
        <taxon>Pseudomonadati</taxon>
        <taxon>Bacteroidota</taxon>
        <taxon>Flavobacteriia</taxon>
        <taxon>Flavobacteriales</taxon>
        <taxon>Flavobacteriaceae</taxon>
        <taxon>Flavobacterium</taxon>
    </lineage>
</organism>
<name>A0ABQ1K1M1_9FLAO</name>
<dbReference type="EMBL" id="BMJE01000005">
    <property type="protein sequence ID" value="GGB81555.1"/>
    <property type="molecule type" value="Genomic_DNA"/>
</dbReference>
<dbReference type="PANTHER" id="PTHR24421">
    <property type="entry name" value="NITRATE/NITRITE SENSOR PROTEIN NARX-RELATED"/>
    <property type="match status" value="1"/>
</dbReference>
<dbReference type="RefSeq" id="WP_188621351.1">
    <property type="nucleotide sequence ID" value="NZ_BMJE01000005.1"/>
</dbReference>
<dbReference type="InterPro" id="IPR005467">
    <property type="entry name" value="His_kinase_dom"/>
</dbReference>
<dbReference type="InterPro" id="IPR050482">
    <property type="entry name" value="Sensor_HK_TwoCompSys"/>
</dbReference>
<evidence type="ECO:0000256" key="9">
    <source>
        <dbReference type="SAM" id="Phobius"/>
    </source>
</evidence>
<reference evidence="12" key="1">
    <citation type="journal article" date="2019" name="Int. J. Syst. Evol. Microbiol.">
        <title>The Global Catalogue of Microorganisms (GCM) 10K type strain sequencing project: providing services to taxonomists for standard genome sequencing and annotation.</title>
        <authorList>
            <consortium name="The Broad Institute Genomics Platform"/>
            <consortium name="The Broad Institute Genome Sequencing Center for Infectious Disease"/>
            <person name="Wu L."/>
            <person name="Ma J."/>
        </authorList>
    </citation>
    <scope>NUCLEOTIDE SEQUENCE [LARGE SCALE GENOMIC DNA]</scope>
    <source>
        <strain evidence="12">CGMCC 1.15461</strain>
    </source>
</reference>
<gene>
    <name evidence="11" type="ORF">GCM10007424_22080</name>
</gene>
<evidence type="ECO:0000256" key="2">
    <source>
        <dbReference type="ARBA" id="ARBA00012438"/>
    </source>
</evidence>
<accession>A0ABQ1K1M1</accession>